<name>A0ABN8XF39_9BACT</name>
<keyword evidence="2" id="KW-1185">Reference proteome</keyword>
<proteinExistence type="predicted"/>
<evidence type="ECO:0000313" key="2">
    <source>
        <dbReference type="Proteomes" id="UP001161497"/>
    </source>
</evidence>
<sequence length="81" mass="8689">MRGFSRNDPGQNNRLVLLLLDSEGDCAMLSLSFGQSSAGGPNGCSIADLPKSVWKAPSLTAGFRYRLLTLRPISAPNFFGE</sequence>
<reference evidence="1" key="1">
    <citation type="submission" date="2023-03" db="EMBL/GenBank/DDBJ databases">
        <authorList>
            <person name="Cremers G."/>
            <person name="Picone N."/>
        </authorList>
    </citation>
    <scope>NUCLEOTIDE SEQUENCE</scope>
    <source>
        <strain evidence="1">Sample_alias</strain>
    </source>
</reference>
<gene>
    <name evidence="1" type="ORF">MFUM_0594</name>
</gene>
<accession>A0ABN8XF39</accession>
<dbReference type="EMBL" id="OX458932">
    <property type="protein sequence ID" value="CAI9084976.1"/>
    <property type="molecule type" value="Genomic_DNA"/>
</dbReference>
<protein>
    <submittedName>
        <fullName evidence="1">Uncharacterized protein</fullName>
    </submittedName>
</protein>
<dbReference type="Proteomes" id="UP001161497">
    <property type="component" value="Chromosome"/>
</dbReference>
<evidence type="ECO:0000313" key="1">
    <source>
        <dbReference type="EMBL" id="CAI9084976.1"/>
    </source>
</evidence>
<organism evidence="1 2">
    <name type="scientific">Candidatus Methylacidiphilum fumarolicum</name>
    <dbReference type="NCBI Taxonomy" id="591154"/>
    <lineage>
        <taxon>Bacteria</taxon>
        <taxon>Pseudomonadati</taxon>
        <taxon>Verrucomicrobiota</taxon>
        <taxon>Methylacidiphilae</taxon>
        <taxon>Methylacidiphilales</taxon>
        <taxon>Methylacidiphilaceae</taxon>
        <taxon>Methylacidiphilum (ex Ratnadevi et al. 2023)</taxon>
    </lineage>
</organism>